<accession>A0AAT9FHI4</accession>
<reference evidence="3" key="1">
    <citation type="submission" date="2024-07" db="EMBL/GenBank/DDBJ databases">
        <title>Complete genome sequence of Verrucomicrobiaceae bacterium NT6N.</title>
        <authorList>
            <person name="Huang C."/>
            <person name="Takami H."/>
            <person name="Hamasaki K."/>
        </authorList>
    </citation>
    <scope>NUCLEOTIDE SEQUENCE</scope>
    <source>
        <strain evidence="3">NT6N</strain>
    </source>
</reference>
<sequence>MKVNSMHPLVRLMPVLALVTLSGCASFRGMPSHGGGKRFDEEQRVVTAAIRHAAEKMNFSRINKRKIALEVTSLETSGNAEPFYSGLNDIGLTGQYYRETSRVVRDVNQQYNRSRNTRDYDPDINFQPKLKPNNVITREDTEYLRKALEMRLRHDGFQITPVADADVYLVVLVDVLGTNLSRRDYLVAYQDDLGATCEMTYYAIDPKTQKIIAASQAVASRGTYKETSLRASPLRKHCRYVADFTDRIAPLPQAAPGGFHGGRARGNVGIYKDPTKQRLNDLVQTAREYLEAEDRQNAAKTIREIQKIDRKHPDLPDLKNDLETL</sequence>
<organism evidence="3">
    <name type="scientific">Oceaniferula spumae</name>
    <dbReference type="NCBI Taxonomy" id="2979115"/>
    <lineage>
        <taxon>Bacteria</taxon>
        <taxon>Pseudomonadati</taxon>
        <taxon>Verrucomicrobiota</taxon>
        <taxon>Verrucomicrobiia</taxon>
        <taxon>Verrucomicrobiales</taxon>
        <taxon>Verrucomicrobiaceae</taxon>
        <taxon>Oceaniferula</taxon>
    </lineage>
</organism>
<proteinExistence type="inferred from homology"/>
<dbReference type="Pfam" id="PF26521">
    <property type="entry name" value="MAFA_adhesin"/>
    <property type="match status" value="2"/>
</dbReference>
<evidence type="ECO:0000313" key="3">
    <source>
        <dbReference type="EMBL" id="BDS05446.1"/>
    </source>
</evidence>
<dbReference type="EMBL" id="AP026866">
    <property type="protein sequence ID" value="BDS05446.1"/>
    <property type="molecule type" value="Genomic_DNA"/>
</dbReference>
<evidence type="ECO:0008006" key="4">
    <source>
        <dbReference type="Google" id="ProtNLM"/>
    </source>
</evidence>
<protein>
    <recommendedName>
        <fullName evidence="4">Lipoprotein</fullName>
    </recommendedName>
</protein>
<dbReference type="AlphaFoldDB" id="A0AAT9FHI4"/>
<evidence type="ECO:0000256" key="1">
    <source>
        <dbReference type="ARBA" id="ARBA00022889"/>
    </source>
</evidence>
<dbReference type="PROSITE" id="PS51257">
    <property type="entry name" value="PROKAR_LIPOPROTEIN"/>
    <property type="match status" value="1"/>
</dbReference>
<keyword evidence="1" id="KW-0130">Cell adhesion</keyword>
<dbReference type="KEGG" id="osu:NT6N_04860"/>
<gene>
    <name evidence="3" type="ORF">NT6N_04860</name>
</gene>
<dbReference type="InterPro" id="IPR058802">
    <property type="entry name" value="MafA-like"/>
</dbReference>
<evidence type="ECO:0000256" key="2">
    <source>
        <dbReference type="ARBA" id="ARBA00093781"/>
    </source>
</evidence>
<name>A0AAT9FHI4_9BACT</name>
<comment type="similarity">
    <text evidence="2">Belongs to the MafA family.</text>
</comment>